<name>B0DB61_LACBS</name>
<organism evidence="2">
    <name type="scientific">Laccaria bicolor (strain S238N-H82 / ATCC MYA-4686)</name>
    <name type="common">Bicoloured deceiver</name>
    <name type="synonym">Laccaria laccata var. bicolor</name>
    <dbReference type="NCBI Taxonomy" id="486041"/>
    <lineage>
        <taxon>Eukaryota</taxon>
        <taxon>Fungi</taxon>
        <taxon>Dikarya</taxon>
        <taxon>Basidiomycota</taxon>
        <taxon>Agaricomycotina</taxon>
        <taxon>Agaricomycetes</taxon>
        <taxon>Agaricomycetidae</taxon>
        <taxon>Agaricales</taxon>
        <taxon>Agaricineae</taxon>
        <taxon>Hydnangiaceae</taxon>
        <taxon>Laccaria</taxon>
    </lineage>
</organism>
<dbReference type="KEGG" id="lbc:LACBIDRAFT_327463"/>
<evidence type="ECO:0000313" key="1">
    <source>
        <dbReference type="EMBL" id="EDR08334.1"/>
    </source>
</evidence>
<reference evidence="1 2" key="1">
    <citation type="journal article" date="2008" name="Nature">
        <title>The genome of Laccaria bicolor provides insights into mycorrhizal symbiosis.</title>
        <authorList>
            <person name="Martin F."/>
            <person name="Aerts A."/>
            <person name="Ahren D."/>
            <person name="Brun A."/>
            <person name="Danchin E.G.J."/>
            <person name="Duchaussoy F."/>
            <person name="Gibon J."/>
            <person name="Kohler A."/>
            <person name="Lindquist E."/>
            <person name="Pereda V."/>
            <person name="Salamov A."/>
            <person name="Shapiro H.J."/>
            <person name="Wuyts J."/>
            <person name="Blaudez D."/>
            <person name="Buee M."/>
            <person name="Brokstein P."/>
            <person name="Canbaeck B."/>
            <person name="Cohen D."/>
            <person name="Courty P.E."/>
            <person name="Coutinho P.M."/>
            <person name="Delaruelle C."/>
            <person name="Detter J.C."/>
            <person name="Deveau A."/>
            <person name="DiFazio S."/>
            <person name="Duplessis S."/>
            <person name="Fraissinet-Tachet L."/>
            <person name="Lucic E."/>
            <person name="Frey-Klett P."/>
            <person name="Fourrey C."/>
            <person name="Feussner I."/>
            <person name="Gay G."/>
            <person name="Grimwood J."/>
            <person name="Hoegger P.J."/>
            <person name="Jain P."/>
            <person name="Kilaru S."/>
            <person name="Labbe J."/>
            <person name="Lin Y.C."/>
            <person name="Legue V."/>
            <person name="Le Tacon F."/>
            <person name="Marmeisse R."/>
            <person name="Melayah D."/>
            <person name="Montanini B."/>
            <person name="Muratet M."/>
            <person name="Nehls U."/>
            <person name="Niculita-Hirzel H."/>
            <person name="Oudot-Le Secq M.P."/>
            <person name="Peter M."/>
            <person name="Quesneville H."/>
            <person name="Rajashekar B."/>
            <person name="Reich M."/>
            <person name="Rouhier N."/>
            <person name="Schmutz J."/>
            <person name="Yin T."/>
            <person name="Chalot M."/>
            <person name="Henrissat B."/>
            <person name="Kuees U."/>
            <person name="Lucas S."/>
            <person name="Van de Peer Y."/>
            <person name="Podila G.K."/>
            <person name="Polle A."/>
            <person name="Pukkila P.J."/>
            <person name="Richardson P.M."/>
            <person name="Rouze P."/>
            <person name="Sanders I.R."/>
            <person name="Stajich J.E."/>
            <person name="Tunlid A."/>
            <person name="Tuskan G."/>
            <person name="Grigoriev I.V."/>
        </authorList>
    </citation>
    <scope>NUCLEOTIDE SEQUENCE [LARGE SCALE GENOMIC DNA]</scope>
    <source>
        <strain evidence="2">S238N-H82 / ATCC MYA-4686</strain>
    </source>
</reference>
<gene>
    <name evidence="1" type="ORF">LACBIDRAFT_327463</name>
</gene>
<proteinExistence type="predicted"/>
<keyword evidence="2" id="KW-1185">Reference proteome</keyword>
<dbReference type="RefSeq" id="XP_001881404.1">
    <property type="nucleotide sequence ID" value="XM_001881369.1"/>
</dbReference>
<dbReference type="EMBL" id="DS547102">
    <property type="protein sequence ID" value="EDR08334.1"/>
    <property type="molecule type" value="Genomic_DNA"/>
</dbReference>
<dbReference type="GeneID" id="6076919"/>
<dbReference type="AlphaFoldDB" id="B0DB61"/>
<dbReference type="Proteomes" id="UP000001194">
    <property type="component" value="Unassembled WGS sequence"/>
</dbReference>
<sequence length="168" mass="19020">MPWHTHTLFTLPRNRRHIMDASRIAGIGSGYFWTWTIIMSRCSEAWPHKCTQQLLVDDASMEVSSLPGTVISPPPLKKEATLHFSPPSPCRETNAQTAPPTRNFLDMVEPEPLNLLSTINLLANFQHVTWLSTGTHTQTLRSLKTDGTPATYHGRILLGSRIAHRWNW</sequence>
<evidence type="ECO:0000313" key="2">
    <source>
        <dbReference type="Proteomes" id="UP000001194"/>
    </source>
</evidence>
<dbReference type="InParanoid" id="B0DB61"/>
<dbReference type="HOGENOM" id="CLU_1586759_0_0_1"/>
<protein>
    <submittedName>
        <fullName evidence="1">Predicted protein</fullName>
    </submittedName>
</protein>
<accession>B0DB61</accession>